<organism evidence="2 3">
    <name type="scientific">Phocaeicola dorei CL02T12C06</name>
    <dbReference type="NCBI Taxonomy" id="997876"/>
    <lineage>
        <taxon>Bacteria</taxon>
        <taxon>Pseudomonadati</taxon>
        <taxon>Bacteroidota</taxon>
        <taxon>Bacteroidia</taxon>
        <taxon>Bacteroidales</taxon>
        <taxon>Bacteroidaceae</taxon>
        <taxon>Phocaeicola</taxon>
    </lineage>
</organism>
<accession>I9R994</accession>
<dbReference type="InterPro" id="IPR012334">
    <property type="entry name" value="Pectin_lyas_fold"/>
</dbReference>
<evidence type="ECO:0000313" key="3">
    <source>
        <dbReference type="Proteomes" id="UP000005974"/>
    </source>
</evidence>
<proteinExistence type="predicted"/>
<feature type="domain" description="DUF6298" evidence="1">
    <location>
        <begin position="491"/>
        <end position="973"/>
    </location>
</feature>
<dbReference type="InterPro" id="IPR046265">
    <property type="entry name" value="DUF6298"/>
</dbReference>
<comment type="caution">
    <text evidence="2">The sequence shown here is derived from an EMBL/GenBank/DDBJ whole genome shotgun (WGS) entry which is preliminary data.</text>
</comment>
<dbReference type="AlphaFoldDB" id="I9R994"/>
<sequence length="1057" mass="119680">MLLFLCIRIFRYETMKHNLCRTLLLFAGVFLFATIDAHFKTTPQSPVHITETDELVYKSYPNGDRIPDFSFCGYRQSEYPIPWVDAKVYVPVVDGDATGLIQQALNYVASLPMEPDGFRGAVQLAPGNYELKGKLLMRADGVVLRGSGCHKNGGTVLRALGPMKDELIRVLGYNNAKTEDTIHIAGQYVPVNATVIPLKQTATLKVGDKIRIVRPSTAGWLSVLGTDRLGNEQEYNFSKWTPGRHDMVWERTVVAVTSESITIDVPLTMSLDPKYGGGYILPLSWTGRINNVGIENLCCDSEYDHTNLKDENHRWQAITFNHVKDGWVRRVEAHHFAGSAVMVLEGAMQVTVEDCKFLYPVSEIANHRRYAFHTLGQLTLFQRCYSEEGYRDFTVGVAVPGPNAFVQCHSERPYSFSGSTGGFSNGILMDKITVSGGIIQLGYRDMADQGAGWVAANSMCWQGRASQTHCVTPPTAHNWAYGMWTQPFGNGHYELSHTFVKPESFFYAQLAARMGKSSMEEKKIFVYTTDETTKPTPEYAHWMSVQSLKPDMRMDVWIDSMIVKYPLEITQNNAPLLNEVNWRPEKEKHVVMAEPLQVKNGWIVRGNHILINGTYFRKNIPGTTGWQGKGSLSQFVPGRTGTGYTEEPDSVAQVLLLSGAHVLHHRTGLWYERRRNDHERNMHADAEVWAPFNEMPYSRSGQGEAQDRLSKYDLNKFNPWYWNRLKRFVDVADRDGLVLLHDHYNQHNIIEEGAHWCDYPWRSANNINQLGFAEKTVFSGDKRVYMAEQFYDITRPVIREYHSKFIRQSVNVFHDNNGVVHSIGLEYTGPLNFMNFWLEEVNACDNHQLVALTATKDVQDSVLKDKKHTSMVDVIDIRQWHYRADGTLYEPQGGVSLALRQHARLIDPGTVSCASVYRAVREYRCKYPDKAVVYNGSTIRVPRNAMNWAIFMAGGSFAKIPPIDELPVYEKASSFSPIDRQTDMDTQWVMGAVGKGYLGYCVKNEINLDLMGDRETYKVFWIDPDKGTVIKEDGSVRGGGKVILKAPAESSICFLQL</sequence>
<evidence type="ECO:0000259" key="1">
    <source>
        <dbReference type="Pfam" id="PF19815"/>
    </source>
</evidence>
<name>I9R994_9BACT</name>
<dbReference type="InterPro" id="IPR011050">
    <property type="entry name" value="Pectin_lyase_fold/virulence"/>
</dbReference>
<dbReference type="PATRIC" id="fig|997876.3.peg.655"/>
<protein>
    <recommendedName>
        <fullName evidence="1">DUF6298 domain-containing protein</fullName>
    </recommendedName>
</protein>
<dbReference type="Proteomes" id="UP000005974">
    <property type="component" value="Unassembled WGS sequence"/>
</dbReference>
<dbReference type="Gene3D" id="2.160.20.10">
    <property type="entry name" value="Single-stranded right-handed beta-helix, Pectin lyase-like"/>
    <property type="match status" value="1"/>
</dbReference>
<dbReference type="EMBL" id="AGXJ01000013">
    <property type="protein sequence ID" value="EIY39096.1"/>
    <property type="molecule type" value="Genomic_DNA"/>
</dbReference>
<evidence type="ECO:0000313" key="2">
    <source>
        <dbReference type="EMBL" id="EIY39096.1"/>
    </source>
</evidence>
<keyword evidence="3" id="KW-1185">Reference proteome</keyword>
<dbReference type="Pfam" id="PF19815">
    <property type="entry name" value="DUF6298"/>
    <property type="match status" value="1"/>
</dbReference>
<reference evidence="2 3" key="1">
    <citation type="submission" date="2012-02" db="EMBL/GenBank/DDBJ databases">
        <title>The Genome Sequence of Bacteroides dorei CL02T12C06.</title>
        <authorList>
            <consortium name="The Broad Institute Genome Sequencing Platform"/>
            <person name="Earl A."/>
            <person name="Ward D."/>
            <person name="Feldgarden M."/>
            <person name="Gevers D."/>
            <person name="Zitomersky N.L."/>
            <person name="Coyne M.J."/>
            <person name="Comstock L.E."/>
            <person name="Young S.K."/>
            <person name="Zeng Q."/>
            <person name="Gargeya S."/>
            <person name="Fitzgerald M."/>
            <person name="Haas B."/>
            <person name="Abouelleil A."/>
            <person name="Alvarado L."/>
            <person name="Arachchi H.M."/>
            <person name="Berlin A."/>
            <person name="Chapman S.B."/>
            <person name="Gearin G."/>
            <person name="Goldberg J."/>
            <person name="Griggs A."/>
            <person name="Gujja S."/>
            <person name="Hansen M."/>
            <person name="Heiman D."/>
            <person name="Howarth C."/>
            <person name="Larimer J."/>
            <person name="Lui A."/>
            <person name="MacDonald P.J.P."/>
            <person name="McCowen C."/>
            <person name="Montmayeur A."/>
            <person name="Murphy C."/>
            <person name="Neiman D."/>
            <person name="Pearson M."/>
            <person name="Priest M."/>
            <person name="Roberts A."/>
            <person name="Saif S."/>
            <person name="Shea T."/>
            <person name="Sisk P."/>
            <person name="Stolte C."/>
            <person name="Sykes S."/>
            <person name="Wortman J."/>
            <person name="Nusbaum C."/>
            <person name="Birren B."/>
        </authorList>
    </citation>
    <scope>NUCLEOTIDE SEQUENCE [LARGE SCALE GENOMIC DNA]</scope>
    <source>
        <strain evidence="2 3">CL02T12C06</strain>
    </source>
</reference>
<dbReference type="HOGENOM" id="CLU_292520_0_0_10"/>
<gene>
    <name evidence="2" type="ORF">HMPREF1064_00643</name>
</gene>
<dbReference type="SUPFAM" id="SSF51126">
    <property type="entry name" value="Pectin lyase-like"/>
    <property type="match status" value="1"/>
</dbReference>